<accession>A0A3D8RU76</accession>
<name>A0A3D8RU76_9HELO</name>
<evidence type="ECO:0000256" key="1">
    <source>
        <dbReference type="SAM" id="MobiDB-lite"/>
    </source>
</evidence>
<dbReference type="AlphaFoldDB" id="A0A3D8RU76"/>
<feature type="region of interest" description="Disordered" evidence="1">
    <location>
        <begin position="90"/>
        <end position="110"/>
    </location>
</feature>
<keyword evidence="3" id="KW-1185">Reference proteome</keyword>
<evidence type="ECO:0000313" key="2">
    <source>
        <dbReference type="EMBL" id="RDW77603.1"/>
    </source>
</evidence>
<dbReference type="Proteomes" id="UP000256645">
    <property type="component" value="Unassembled WGS sequence"/>
</dbReference>
<protein>
    <submittedName>
        <fullName evidence="2">Uncharacterized protein</fullName>
    </submittedName>
</protein>
<comment type="caution">
    <text evidence="2">The sequence shown here is derived from an EMBL/GenBank/DDBJ whole genome shotgun (WGS) entry which is preliminary data.</text>
</comment>
<reference evidence="2 3" key="1">
    <citation type="journal article" date="2018" name="IMA Fungus">
        <title>IMA Genome-F 9: Draft genome sequence of Annulohypoxylon stygium, Aspergillus mulundensis, Berkeleyomyces basicola (syn. Thielaviopsis basicola), Ceratocystis smalleyi, two Cercospora beticola strains, Coleophoma cylindrospora, Fusarium fracticaudum, Phialophora cf. hyalina, and Morchella septimelata.</title>
        <authorList>
            <person name="Wingfield B.D."/>
            <person name="Bills G.F."/>
            <person name="Dong Y."/>
            <person name="Huang W."/>
            <person name="Nel W.J."/>
            <person name="Swalarsk-Parry B.S."/>
            <person name="Vaghefi N."/>
            <person name="Wilken P.M."/>
            <person name="An Z."/>
            <person name="de Beer Z.W."/>
            <person name="De Vos L."/>
            <person name="Chen L."/>
            <person name="Duong T.A."/>
            <person name="Gao Y."/>
            <person name="Hammerbacher A."/>
            <person name="Kikkert J.R."/>
            <person name="Li Y."/>
            <person name="Li H."/>
            <person name="Li K."/>
            <person name="Li Q."/>
            <person name="Liu X."/>
            <person name="Ma X."/>
            <person name="Naidoo K."/>
            <person name="Pethybridge S.J."/>
            <person name="Sun J."/>
            <person name="Steenkamp E.T."/>
            <person name="van der Nest M.A."/>
            <person name="van Wyk S."/>
            <person name="Wingfield M.J."/>
            <person name="Xiong C."/>
            <person name="Yue Q."/>
            <person name="Zhang X."/>
        </authorList>
    </citation>
    <scope>NUCLEOTIDE SEQUENCE [LARGE SCALE GENOMIC DNA]</scope>
    <source>
        <strain evidence="2 3">BP6252</strain>
    </source>
</reference>
<sequence>MCCRGRNAGRFRRRRRGGLIAMIVDHLRKKHGQSIADEAATATTKQESGAEEVFEESWSGAAVEPVAALKQQTGAEEEFEESWGGAAAGPIMQDVQSGHDDHWAGKSPPPVYEAREGYGRDKAGWVEVRVGRKEVGKADN</sequence>
<evidence type="ECO:0000313" key="3">
    <source>
        <dbReference type="Proteomes" id="UP000256645"/>
    </source>
</evidence>
<gene>
    <name evidence="2" type="ORF">BP6252_05656</name>
</gene>
<proteinExistence type="predicted"/>
<organism evidence="2 3">
    <name type="scientific">Coleophoma cylindrospora</name>
    <dbReference type="NCBI Taxonomy" id="1849047"/>
    <lineage>
        <taxon>Eukaryota</taxon>
        <taxon>Fungi</taxon>
        <taxon>Dikarya</taxon>
        <taxon>Ascomycota</taxon>
        <taxon>Pezizomycotina</taxon>
        <taxon>Leotiomycetes</taxon>
        <taxon>Helotiales</taxon>
        <taxon>Dermateaceae</taxon>
        <taxon>Coleophoma</taxon>
    </lineage>
</organism>
<dbReference type="EMBL" id="PDLM01000005">
    <property type="protein sequence ID" value="RDW77603.1"/>
    <property type="molecule type" value="Genomic_DNA"/>
</dbReference>